<dbReference type="PROSITE" id="PS50931">
    <property type="entry name" value="HTH_LYSR"/>
    <property type="match status" value="1"/>
</dbReference>
<evidence type="ECO:0000313" key="7">
    <source>
        <dbReference type="Proteomes" id="UP001501442"/>
    </source>
</evidence>
<dbReference type="Pfam" id="PF00126">
    <property type="entry name" value="HTH_1"/>
    <property type="match status" value="1"/>
</dbReference>
<dbReference type="CDD" id="cd08423">
    <property type="entry name" value="PBP2_LTTR_like_6"/>
    <property type="match status" value="1"/>
</dbReference>
<protein>
    <submittedName>
        <fullName evidence="6">LysR family transcriptional regulator</fullName>
    </submittedName>
</protein>
<evidence type="ECO:0000256" key="1">
    <source>
        <dbReference type="ARBA" id="ARBA00009437"/>
    </source>
</evidence>
<evidence type="ECO:0000256" key="4">
    <source>
        <dbReference type="ARBA" id="ARBA00023163"/>
    </source>
</evidence>
<dbReference type="RefSeq" id="WP_345438040.1">
    <property type="nucleotide sequence ID" value="NZ_BAABHK010000014.1"/>
</dbReference>
<dbReference type="SUPFAM" id="SSF53850">
    <property type="entry name" value="Periplasmic binding protein-like II"/>
    <property type="match status" value="1"/>
</dbReference>
<dbReference type="SUPFAM" id="SSF46785">
    <property type="entry name" value="Winged helix' DNA-binding domain"/>
    <property type="match status" value="1"/>
</dbReference>
<reference evidence="7" key="1">
    <citation type="journal article" date="2019" name="Int. J. Syst. Evol. Microbiol.">
        <title>The Global Catalogue of Microorganisms (GCM) 10K type strain sequencing project: providing services to taxonomists for standard genome sequencing and annotation.</title>
        <authorList>
            <consortium name="The Broad Institute Genomics Platform"/>
            <consortium name="The Broad Institute Genome Sequencing Center for Infectious Disease"/>
            <person name="Wu L."/>
            <person name="Ma J."/>
        </authorList>
    </citation>
    <scope>NUCLEOTIDE SEQUENCE [LARGE SCALE GENOMIC DNA]</scope>
    <source>
        <strain evidence="7">JCM 17939</strain>
    </source>
</reference>
<organism evidence="6 7">
    <name type="scientific">Actinoallomurus vinaceus</name>
    <dbReference type="NCBI Taxonomy" id="1080074"/>
    <lineage>
        <taxon>Bacteria</taxon>
        <taxon>Bacillati</taxon>
        <taxon>Actinomycetota</taxon>
        <taxon>Actinomycetes</taxon>
        <taxon>Streptosporangiales</taxon>
        <taxon>Thermomonosporaceae</taxon>
        <taxon>Actinoallomurus</taxon>
    </lineage>
</organism>
<sequence>MDTALLVVFQEVARRGSFTGAAEVLGYTQSAVSRQISTLEGEVGAVLFDRLPRGVRLTEEGRCLLPHASAITDRLGTARGDLRALRDLAAGRLRVGAFATADAALVPQAMAAFRAAHPQVSVSLAEGFVRDHVARLETGELDLAIVAAGATEEFEGLRLRHLLDDPMFVALHPDHRLAGRDELRLVELAGEDWIAGSSRPENTLISAATLSGFRPRITYVVGEWIAKQGLVAAGLGVTLIPSLAAGAARPDIVLVPLHPDDSPVRSVFAATAAGVTAPPALTAFLGFLDEAVVRLRGRVRGAATPA</sequence>
<feature type="domain" description="HTH lysR-type" evidence="5">
    <location>
        <begin position="1"/>
        <end position="58"/>
    </location>
</feature>
<dbReference type="Gene3D" id="3.40.190.10">
    <property type="entry name" value="Periplasmic binding protein-like II"/>
    <property type="match status" value="2"/>
</dbReference>
<dbReference type="InterPro" id="IPR036390">
    <property type="entry name" value="WH_DNA-bd_sf"/>
</dbReference>
<dbReference type="Proteomes" id="UP001501442">
    <property type="component" value="Unassembled WGS sequence"/>
</dbReference>
<keyword evidence="4" id="KW-0804">Transcription</keyword>
<comment type="caution">
    <text evidence="6">The sequence shown here is derived from an EMBL/GenBank/DDBJ whole genome shotgun (WGS) entry which is preliminary data.</text>
</comment>
<name>A0ABP8ULZ9_9ACTN</name>
<evidence type="ECO:0000256" key="3">
    <source>
        <dbReference type="ARBA" id="ARBA00023125"/>
    </source>
</evidence>
<evidence type="ECO:0000259" key="5">
    <source>
        <dbReference type="PROSITE" id="PS50931"/>
    </source>
</evidence>
<comment type="similarity">
    <text evidence="1">Belongs to the LysR transcriptional regulatory family.</text>
</comment>
<gene>
    <name evidence="6" type="ORF">GCM10023196_079160</name>
</gene>
<keyword evidence="3" id="KW-0238">DNA-binding</keyword>
<dbReference type="InterPro" id="IPR005119">
    <property type="entry name" value="LysR_subst-bd"/>
</dbReference>
<dbReference type="PANTHER" id="PTHR30346:SF29">
    <property type="entry name" value="LYSR SUBSTRATE-BINDING"/>
    <property type="match status" value="1"/>
</dbReference>
<dbReference type="EMBL" id="BAABHK010000014">
    <property type="protein sequence ID" value="GAA4635077.1"/>
    <property type="molecule type" value="Genomic_DNA"/>
</dbReference>
<keyword evidence="2" id="KW-0805">Transcription regulation</keyword>
<dbReference type="InterPro" id="IPR036388">
    <property type="entry name" value="WH-like_DNA-bd_sf"/>
</dbReference>
<dbReference type="PRINTS" id="PR00039">
    <property type="entry name" value="HTHLYSR"/>
</dbReference>
<evidence type="ECO:0000256" key="2">
    <source>
        <dbReference type="ARBA" id="ARBA00023015"/>
    </source>
</evidence>
<dbReference type="InterPro" id="IPR000847">
    <property type="entry name" value="LysR_HTH_N"/>
</dbReference>
<dbReference type="Pfam" id="PF03466">
    <property type="entry name" value="LysR_substrate"/>
    <property type="match status" value="1"/>
</dbReference>
<accession>A0ABP8ULZ9</accession>
<dbReference type="Gene3D" id="1.10.10.10">
    <property type="entry name" value="Winged helix-like DNA-binding domain superfamily/Winged helix DNA-binding domain"/>
    <property type="match status" value="1"/>
</dbReference>
<keyword evidence="7" id="KW-1185">Reference proteome</keyword>
<proteinExistence type="inferred from homology"/>
<dbReference type="PANTHER" id="PTHR30346">
    <property type="entry name" value="TRANSCRIPTIONAL DUAL REGULATOR HCAR-RELATED"/>
    <property type="match status" value="1"/>
</dbReference>
<evidence type="ECO:0000313" key="6">
    <source>
        <dbReference type="EMBL" id="GAA4635077.1"/>
    </source>
</evidence>